<reference evidence="1 2" key="1">
    <citation type="submission" date="2021-12" db="EMBL/GenBank/DDBJ databases">
        <title>Discovery of the Pendulisporaceae a myxobacterial family with distinct sporulation behavior and unique specialized metabolism.</title>
        <authorList>
            <person name="Garcia R."/>
            <person name="Popoff A."/>
            <person name="Bader C.D."/>
            <person name="Loehr J."/>
            <person name="Walesch S."/>
            <person name="Walt C."/>
            <person name="Boldt J."/>
            <person name="Bunk B."/>
            <person name="Haeckl F.J.F.P.J."/>
            <person name="Gunesch A.P."/>
            <person name="Birkelbach J."/>
            <person name="Nuebel U."/>
            <person name="Pietschmann T."/>
            <person name="Bach T."/>
            <person name="Mueller R."/>
        </authorList>
    </citation>
    <scope>NUCLEOTIDE SEQUENCE [LARGE SCALE GENOMIC DNA]</scope>
    <source>
        <strain evidence="1 2">MSr12523</strain>
    </source>
</reference>
<dbReference type="EMBL" id="CP089982">
    <property type="protein sequence ID" value="WXA99622.1"/>
    <property type="molecule type" value="Genomic_DNA"/>
</dbReference>
<evidence type="ECO:0000313" key="2">
    <source>
        <dbReference type="Proteomes" id="UP001379533"/>
    </source>
</evidence>
<evidence type="ECO:0000313" key="1">
    <source>
        <dbReference type="EMBL" id="WXA99622.1"/>
    </source>
</evidence>
<gene>
    <name evidence="1" type="ORF">LZC95_22750</name>
</gene>
<sequence>MRIRSRIPLFRRRPRYGRPFFRGPRFYLFDDPLYAWPPIEDLDDLDEIEQELDELDAIDDFDGLPRRNMLRR</sequence>
<protein>
    <submittedName>
        <fullName evidence="1">Uncharacterized protein</fullName>
    </submittedName>
</protein>
<name>A0ABZ2KPL6_9BACT</name>
<dbReference type="RefSeq" id="WP_394850263.1">
    <property type="nucleotide sequence ID" value="NZ_CP089982.1"/>
</dbReference>
<dbReference type="Proteomes" id="UP001379533">
    <property type="component" value="Chromosome"/>
</dbReference>
<keyword evidence="2" id="KW-1185">Reference proteome</keyword>
<accession>A0ABZ2KPL6</accession>
<organism evidence="1 2">
    <name type="scientific">Pendulispora brunnea</name>
    <dbReference type="NCBI Taxonomy" id="2905690"/>
    <lineage>
        <taxon>Bacteria</taxon>
        <taxon>Pseudomonadati</taxon>
        <taxon>Myxococcota</taxon>
        <taxon>Myxococcia</taxon>
        <taxon>Myxococcales</taxon>
        <taxon>Sorangiineae</taxon>
        <taxon>Pendulisporaceae</taxon>
        <taxon>Pendulispora</taxon>
    </lineage>
</organism>
<proteinExistence type="predicted"/>